<dbReference type="AlphaFoldDB" id="A0AAX2H191"/>
<dbReference type="InterPro" id="IPR032507">
    <property type="entry name" value="BT1760-like_C"/>
</dbReference>
<dbReference type="PROSITE" id="PS51257">
    <property type="entry name" value="PROKAR_LIPOPROTEIN"/>
    <property type="match status" value="1"/>
</dbReference>
<accession>A0AAX2H191</accession>
<dbReference type="Proteomes" id="UP000215539">
    <property type="component" value="Chromosome 1"/>
</dbReference>
<dbReference type="EC" id="3.2.1.26" evidence="2"/>
<dbReference type="InterPro" id="IPR023296">
    <property type="entry name" value="Glyco_hydro_beta-prop_sf"/>
</dbReference>
<evidence type="ECO:0000256" key="3">
    <source>
        <dbReference type="ARBA" id="ARBA00022801"/>
    </source>
</evidence>
<comment type="similarity">
    <text evidence="1">Belongs to the glycosyl hydrolase 32 family.</text>
</comment>
<dbReference type="Pfam" id="PF00251">
    <property type="entry name" value="Glyco_hydro_32N"/>
    <property type="match status" value="1"/>
</dbReference>
<evidence type="ECO:0000256" key="2">
    <source>
        <dbReference type="ARBA" id="ARBA00012758"/>
    </source>
</evidence>
<evidence type="ECO:0000313" key="10">
    <source>
        <dbReference type="Proteomes" id="UP000215539"/>
    </source>
</evidence>
<dbReference type="CDD" id="cd08995">
    <property type="entry name" value="GH32_EcAec43-like"/>
    <property type="match status" value="1"/>
</dbReference>
<evidence type="ECO:0000259" key="6">
    <source>
        <dbReference type="Pfam" id="PF16346"/>
    </source>
</evidence>
<dbReference type="InterPro" id="IPR001362">
    <property type="entry name" value="Glyco_hydro_32"/>
</dbReference>
<keyword evidence="4 8" id="KW-0326">Glycosidase</keyword>
<dbReference type="SMART" id="SM00640">
    <property type="entry name" value="Glyco_32"/>
    <property type="match status" value="1"/>
</dbReference>
<dbReference type="Pfam" id="PF16346">
    <property type="entry name" value="GH32_BT1760-like_C"/>
    <property type="match status" value="1"/>
</dbReference>
<proteinExistence type="inferred from homology"/>
<evidence type="ECO:0000259" key="5">
    <source>
        <dbReference type="Pfam" id="PF00251"/>
    </source>
</evidence>
<dbReference type="InterPro" id="IPR051214">
    <property type="entry name" value="GH32_Enzymes"/>
</dbReference>
<dbReference type="Gene3D" id="2.60.120.560">
    <property type="entry name" value="Exo-inulinase, domain 1"/>
    <property type="match status" value="1"/>
</dbReference>
<dbReference type="PANTHER" id="PTHR43101:SF1">
    <property type="entry name" value="BETA-FRUCTOSIDASE"/>
    <property type="match status" value="1"/>
</dbReference>
<dbReference type="SUPFAM" id="SSF75005">
    <property type="entry name" value="Arabinanase/levansucrase/invertase"/>
    <property type="match status" value="1"/>
</dbReference>
<dbReference type="RefSeq" id="WP_066430296.1">
    <property type="nucleotide sequence ID" value="NZ_CP014227.1"/>
</dbReference>
<keyword evidence="3 8" id="KW-0378">Hydrolase</keyword>
<dbReference type="GO" id="GO:0005975">
    <property type="term" value="P:carbohydrate metabolic process"/>
    <property type="evidence" value="ECO:0007669"/>
    <property type="project" value="InterPro"/>
</dbReference>
<sequence>MKKNILLALSLTAFMACDNKDDYASNDPNARPDAPTCYDVNDTKQTYATYFSPKDAWVGDPMPFYDNGTFYVYYLYDQRPAGATFHPWHLATTSDFITYEDKGEAIACGTADSQEKALGTGSLFKDGNTYYAFYTAHNAEKDPKEWIYLAKGTDPLHLTKDTSFAFRAPDGYDRNEFRDPIVYKEGNAYKMLLSTRADVGGGVWKGVVAKFTSTDMKKWEKDTAEPFFYTEDTAFMVECPDVFTMGAYQYLIYSNINTRRVQYKYRKVGETAWTTPANADLNDVAFYAGKTVSNGAARYLVGWVPTRDGYKDGGNYHWGGSLAVHSLTQNSDGSLSVSLPKTFESLSSLTSGLDAVTLSEQTKEKVYPRLSKGFHKLTTTIKADTATKFGLMFGACGNLSETYRLTLNLTEKKLQLVKVKTGDAPVVVNSLDLSTTADKQYQLQIALEGSIATAYVNGKSALSFRVYKMNQNPWGIFVGNGSATFSF</sequence>
<protein>
    <recommendedName>
        <fullName evidence="2">beta-fructofuranosidase</fullName>
        <ecNumber evidence="2">3.2.1.26</ecNumber>
    </recommendedName>
</protein>
<dbReference type="Gene3D" id="2.115.10.20">
    <property type="entry name" value="Glycosyl hydrolase domain, family 43"/>
    <property type="match status" value="1"/>
</dbReference>
<dbReference type="GO" id="GO:0004564">
    <property type="term" value="F:beta-fructofuranosidase activity"/>
    <property type="evidence" value="ECO:0007669"/>
    <property type="project" value="UniProtKB-EC"/>
</dbReference>
<dbReference type="SUPFAM" id="SSF49899">
    <property type="entry name" value="Concanavalin A-like lectins/glucanases"/>
    <property type="match status" value="1"/>
</dbReference>
<reference evidence="8 10" key="2">
    <citation type="submission" date="2017-06" db="EMBL/GenBank/DDBJ databases">
        <authorList>
            <consortium name="Pathogen Informatics"/>
        </authorList>
    </citation>
    <scope>NUCLEOTIDE SEQUENCE [LARGE SCALE GENOMIC DNA]</scope>
    <source>
        <strain evidence="8 10">NCTC12947</strain>
    </source>
</reference>
<gene>
    <name evidence="8" type="primary">sacA</name>
    <name evidence="7" type="ORF">AXF12_08665</name>
    <name evidence="8" type="ORF">SAMEA44541418_02432</name>
</gene>
<dbReference type="KEGG" id="chg:AXF12_08665"/>
<dbReference type="Proteomes" id="UP000065822">
    <property type="component" value="Chromosome"/>
</dbReference>
<evidence type="ECO:0000256" key="1">
    <source>
        <dbReference type="ARBA" id="ARBA00009902"/>
    </source>
</evidence>
<dbReference type="EMBL" id="LT906449">
    <property type="protein sequence ID" value="SNV16992.1"/>
    <property type="molecule type" value="Genomic_DNA"/>
</dbReference>
<keyword evidence="9" id="KW-1185">Reference proteome</keyword>
<reference evidence="7 9" key="1">
    <citation type="submission" date="2016-02" db="EMBL/GenBank/DDBJ databases">
        <authorList>
            <person name="Holder M.E."/>
            <person name="Ajami N.J."/>
            <person name="Petrosino J.F."/>
        </authorList>
    </citation>
    <scope>NUCLEOTIDE SEQUENCE [LARGE SCALE GENOMIC DNA]</scope>
    <source>
        <strain evidence="7 9">CCUG 32990</strain>
    </source>
</reference>
<evidence type="ECO:0000256" key="4">
    <source>
        <dbReference type="ARBA" id="ARBA00023295"/>
    </source>
</evidence>
<dbReference type="InterPro" id="IPR013320">
    <property type="entry name" value="ConA-like_dom_sf"/>
</dbReference>
<evidence type="ECO:0000313" key="9">
    <source>
        <dbReference type="Proteomes" id="UP000065822"/>
    </source>
</evidence>
<feature type="domain" description="BT1760-like C-terminal" evidence="6">
    <location>
        <begin position="345"/>
        <end position="486"/>
    </location>
</feature>
<feature type="domain" description="Glycosyl hydrolase family 32 N-terminal" evidence="5">
    <location>
        <begin position="51"/>
        <end position="323"/>
    </location>
</feature>
<dbReference type="InterPro" id="IPR013148">
    <property type="entry name" value="Glyco_hydro_32_N"/>
</dbReference>
<evidence type="ECO:0000313" key="7">
    <source>
        <dbReference type="EMBL" id="AMD85574.1"/>
    </source>
</evidence>
<dbReference type="PANTHER" id="PTHR43101">
    <property type="entry name" value="BETA-FRUCTOSIDASE"/>
    <property type="match status" value="1"/>
</dbReference>
<evidence type="ECO:0000313" key="8">
    <source>
        <dbReference type="EMBL" id="SNV16992.1"/>
    </source>
</evidence>
<organism evidence="8 10">
    <name type="scientific">Capnocytophaga haemolytica</name>
    <dbReference type="NCBI Taxonomy" id="45243"/>
    <lineage>
        <taxon>Bacteria</taxon>
        <taxon>Pseudomonadati</taxon>
        <taxon>Bacteroidota</taxon>
        <taxon>Flavobacteriia</taxon>
        <taxon>Flavobacteriales</taxon>
        <taxon>Flavobacteriaceae</taxon>
        <taxon>Capnocytophaga</taxon>
    </lineage>
</organism>
<name>A0AAX2H191_9FLAO</name>
<dbReference type="EMBL" id="CP014227">
    <property type="protein sequence ID" value="AMD85574.1"/>
    <property type="molecule type" value="Genomic_DNA"/>
</dbReference>